<dbReference type="InterPro" id="IPR024370">
    <property type="entry name" value="PBP_domain"/>
</dbReference>
<dbReference type="Proteomes" id="UP000634004">
    <property type="component" value="Unassembled WGS sequence"/>
</dbReference>
<evidence type="ECO:0000256" key="2">
    <source>
        <dbReference type="SAM" id="SignalP"/>
    </source>
</evidence>
<dbReference type="AlphaFoldDB" id="A0A8J3CSH7"/>
<proteinExistence type="predicted"/>
<protein>
    <submittedName>
        <fullName evidence="4">Phosphate ABC transporter substrate-binding protein</fullName>
    </submittedName>
</protein>
<dbReference type="PROSITE" id="PS51257">
    <property type="entry name" value="PROKAR_LIPOPROTEIN"/>
    <property type="match status" value="1"/>
</dbReference>
<evidence type="ECO:0000259" key="3">
    <source>
        <dbReference type="Pfam" id="PF12849"/>
    </source>
</evidence>
<feature type="chain" id="PRO_5035224648" evidence="2">
    <location>
        <begin position="20"/>
        <end position="363"/>
    </location>
</feature>
<accession>A0A8J3CSH7</accession>
<evidence type="ECO:0000256" key="1">
    <source>
        <dbReference type="ARBA" id="ARBA00022729"/>
    </source>
</evidence>
<keyword evidence="1 2" id="KW-0732">Signal</keyword>
<evidence type="ECO:0000313" key="4">
    <source>
        <dbReference type="EMBL" id="GHB03429.1"/>
    </source>
</evidence>
<evidence type="ECO:0000313" key="5">
    <source>
        <dbReference type="Proteomes" id="UP000634004"/>
    </source>
</evidence>
<gene>
    <name evidence="4" type="ORF">GCM10009069_27650</name>
</gene>
<organism evidence="4 5">
    <name type="scientific">Algimonas arctica</name>
    <dbReference type="NCBI Taxonomy" id="1479486"/>
    <lineage>
        <taxon>Bacteria</taxon>
        <taxon>Pseudomonadati</taxon>
        <taxon>Pseudomonadota</taxon>
        <taxon>Alphaproteobacteria</taxon>
        <taxon>Maricaulales</taxon>
        <taxon>Robiginitomaculaceae</taxon>
        <taxon>Algimonas</taxon>
    </lineage>
</organism>
<dbReference type="SUPFAM" id="SSF53850">
    <property type="entry name" value="Periplasmic binding protein-like II"/>
    <property type="match status" value="1"/>
</dbReference>
<comment type="caution">
    <text evidence="4">The sequence shown here is derived from an EMBL/GenBank/DDBJ whole genome shotgun (WGS) entry which is preliminary data.</text>
</comment>
<reference evidence="4" key="2">
    <citation type="submission" date="2020-09" db="EMBL/GenBank/DDBJ databases">
        <authorList>
            <person name="Sun Q."/>
            <person name="Kim S."/>
        </authorList>
    </citation>
    <scope>NUCLEOTIDE SEQUENCE</scope>
    <source>
        <strain evidence="4">KCTC 32513</strain>
    </source>
</reference>
<dbReference type="PANTHER" id="PTHR30570">
    <property type="entry name" value="PERIPLASMIC PHOSPHATE BINDING COMPONENT OF PHOSPHATE ABC TRANSPORTER"/>
    <property type="match status" value="1"/>
</dbReference>
<reference evidence="4" key="1">
    <citation type="journal article" date="2014" name="Int. J. Syst. Evol. Microbiol.">
        <title>Complete genome sequence of Corynebacterium casei LMG S-19264T (=DSM 44701T), isolated from a smear-ripened cheese.</title>
        <authorList>
            <consortium name="US DOE Joint Genome Institute (JGI-PGF)"/>
            <person name="Walter F."/>
            <person name="Albersmeier A."/>
            <person name="Kalinowski J."/>
            <person name="Ruckert C."/>
        </authorList>
    </citation>
    <scope>NUCLEOTIDE SEQUENCE</scope>
    <source>
        <strain evidence="4">KCTC 32513</strain>
    </source>
</reference>
<name>A0A8J3CSH7_9PROT</name>
<feature type="domain" description="PBP" evidence="3">
    <location>
        <begin position="39"/>
        <end position="324"/>
    </location>
</feature>
<dbReference type="EMBL" id="BMZH01000016">
    <property type="protein sequence ID" value="GHB03429.1"/>
    <property type="molecule type" value="Genomic_DNA"/>
</dbReference>
<keyword evidence="5" id="KW-1185">Reference proteome</keyword>
<dbReference type="InterPro" id="IPR050811">
    <property type="entry name" value="Phosphate_ABC_transporter"/>
</dbReference>
<dbReference type="Gene3D" id="3.40.190.10">
    <property type="entry name" value="Periplasmic binding protein-like II"/>
    <property type="match status" value="2"/>
</dbReference>
<dbReference type="RefSeq" id="WP_189499434.1">
    <property type="nucleotide sequence ID" value="NZ_BMZH01000016.1"/>
</dbReference>
<dbReference type="Pfam" id="PF12849">
    <property type="entry name" value="PBP_like_2"/>
    <property type="match status" value="1"/>
</dbReference>
<dbReference type="PANTHER" id="PTHR30570:SF1">
    <property type="entry name" value="PHOSPHATE-BINDING PROTEIN PSTS"/>
    <property type="match status" value="1"/>
</dbReference>
<sequence length="363" mass="39036">MFKKILLCSVAAFGLSACGNGGGSASDTSEGTAETTPFTTGRDQIKIVGSSTVYPFATTVAENFGRSTSFKTPIVEATGSGGGLKLFCSGLGDNFPDITNASRRIKASEVKRCAENGITDIVEVKIGYDGIVVANSTKSDRMELTLRELYLALAKDVPDGNGGLKPNDYIYWSDINPTFKSTKIEIMGPPPTSGTRDAFVELAMEGGCQTFDWIKALKETDSDTYKAICHAFREDDSFIEAGENDNLIVRKLNANPNALGIFGFGFLDQNGDSVQGSVIDGTPPTFENISDGTYPVSRSLYFYVKKDLVGTVPGITEYLTEFTSVRASGQDGYLSEKGLIPMNVDEHAQWQSQVLALETLSLN</sequence>
<feature type="signal peptide" evidence="2">
    <location>
        <begin position="1"/>
        <end position="19"/>
    </location>
</feature>